<accession>A0A3P7FSF4</accession>
<dbReference type="Proteomes" id="UP000270924">
    <property type="component" value="Unassembled WGS sequence"/>
</dbReference>
<dbReference type="InParanoid" id="A0A3P7FSF4"/>
<keyword evidence="2" id="KW-1185">Reference proteome</keyword>
<evidence type="ECO:0000313" key="1">
    <source>
        <dbReference type="EMBL" id="VDM13658.1"/>
    </source>
</evidence>
<dbReference type="AlphaFoldDB" id="A0A3P7FSF4"/>
<dbReference type="EMBL" id="UYWW01004662">
    <property type="protein sequence ID" value="VDM13658.1"/>
    <property type="molecule type" value="Genomic_DNA"/>
</dbReference>
<reference evidence="1 2" key="1">
    <citation type="submission" date="2018-11" db="EMBL/GenBank/DDBJ databases">
        <authorList>
            <consortium name="Pathogen Informatics"/>
        </authorList>
    </citation>
    <scope>NUCLEOTIDE SEQUENCE [LARGE SCALE GENOMIC DNA]</scope>
</reference>
<protein>
    <submittedName>
        <fullName evidence="1">Uncharacterized protein</fullName>
    </submittedName>
</protein>
<name>A0A3P7FSF4_WUCBA</name>
<gene>
    <name evidence="1" type="ORF">WBA_LOCUS7044</name>
</gene>
<organism evidence="1 2">
    <name type="scientific">Wuchereria bancrofti</name>
    <dbReference type="NCBI Taxonomy" id="6293"/>
    <lineage>
        <taxon>Eukaryota</taxon>
        <taxon>Metazoa</taxon>
        <taxon>Ecdysozoa</taxon>
        <taxon>Nematoda</taxon>
        <taxon>Chromadorea</taxon>
        <taxon>Rhabditida</taxon>
        <taxon>Spirurina</taxon>
        <taxon>Spiruromorpha</taxon>
        <taxon>Filarioidea</taxon>
        <taxon>Onchocercidae</taxon>
        <taxon>Wuchereria</taxon>
    </lineage>
</organism>
<proteinExistence type="predicted"/>
<sequence length="71" mass="7829">MNREIEKKLRKLALHSVYEANAAPLFASLASSSASYLLLLHWGSMTGCSLLVSIKNMLTSLPLKLVHFSLL</sequence>
<evidence type="ECO:0000313" key="2">
    <source>
        <dbReference type="Proteomes" id="UP000270924"/>
    </source>
</evidence>